<dbReference type="PATRIC" id="fig|431306.5.peg.2732"/>
<evidence type="ECO:0000313" key="4">
    <source>
        <dbReference type="Proteomes" id="UP000068250"/>
    </source>
</evidence>
<reference evidence="4" key="1">
    <citation type="submission" date="2014-09" db="EMBL/GenBank/DDBJ databases">
        <authorList>
            <person name="Illeghems K.G."/>
        </authorList>
    </citation>
    <scope>NUCLEOTIDE SEQUENCE [LARGE SCALE GENOMIC DNA]</scope>
    <source>
        <strain evidence="4">LMG 23848T</strain>
        <plasmid evidence="4">1P</plasmid>
    </source>
</reference>
<evidence type="ECO:0000256" key="1">
    <source>
        <dbReference type="SAM" id="MobiDB-lite"/>
    </source>
</evidence>
<dbReference type="OrthoDB" id="7218028at2"/>
<sequence length="237" mass="25814">MTNMTPRSHEPNPHDDRDPLDFLSNIGEDVSAAQQALFSHPELASWLERTPGLGHEIPWTIASFTDGTGRKVSGLVVAGCFSKGKWDLTTDFVLFTGRARHPGTFLKVDGATVTAREQGRAPGVGPRRPDCIALIEELLAASVAWAARPALRAHWAAFSAIHGCSPMPDTFVELRFQDKCYRGLIIDGTLDSNGVWDMEQAVELLLPSGRTVGLLADQADSVAILSGGRHYDLKRRD</sequence>
<feature type="compositionally biased region" description="Basic and acidic residues" evidence="1">
    <location>
        <begin position="7"/>
        <end position="20"/>
    </location>
</feature>
<evidence type="ECO:0000313" key="2">
    <source>
        <dbReference type="EMBL" id="CEF57325.1"/>
    </source>
</evidence>
<accession>A0A0U5F7D8</accession>
<dbReference type="EMBL" id="LN609303">
    <property type="protein sequence ID" value="CEF57325.1"/>
    <property type="molecule type" value="Genomic_DNA"/>
</dbReference>
<proteinExistence type="predicted"/>
<geneLocation type="plasmid" evidence="4">
    <name>1P</name>
</geneLocation>
<reference evidence="2" key="2">
    <citation type="submission" date="2014-09" db="EMBL/GenBank/DDBJ databases">
        <authorList>
            <person name="Magalhaes I.L.F."/>
            <person name="Oliveira U."/>
            <person name="Santos F.R."/>
            <person name="Vidigal T.H.D.A."/>
            <person name="Brescovit A.D."/>
            <person name="Santos A.J."/>
        </authorList>
    </citation>
    <scope>NUCLEOTIDE SEQUENCE</scope>
    <source>
        <strain evidence="2">LMG 23848T</strain>
    </source>
</reference>
<dbReference type="Proteomes" id="UP000068250">
    <property type="component" value="Plasmid 1P"/>
</dbReference>
<evidence type="ECO:0000313" key="3">
    <source>
        <dbReference type="EMBL" id="NHO40430.1"/>
    </source>
</evidence>
<gene>
    <name evidence="2" type="ORF">AGA_1P12</name>
    <name evidence="3" type="ORF">GOB80_12230</name>
</gene>
<dbReference type="Proteomes" id="UP000657200">
    <property type="component" value="Unassembled WGS sequence"/>
</dbReference>
<reference evidence="3 5" key="3">
    <citation type="journal article" date="2020" name="Int. J. Syst. Evol. Microbiol.">
        <title>Novel acetic acid bacteria from cider fermentations: Acetobacter conturbans sp. nov. and Acetobacter fallax sp. nov.</title>
        <authorList>
            <person name="Sombolestani A.S."/>
            <person name="Cleenwerck I."/>
            <person name="Cnockaert M."/>
            <person name="Borremans W."/>
            <person name="Wieme A.D."/>
            <person name="De Vuyst L."/>
            <person name="Vandamme P."/>
        </authorList>
    </citation>
    <scope>NUCLEOTIDE SEQUENCE [LARGE SCALE GENOMIC DNA]</scope>
    <source>
        <strain evidence="3 5">LMG 23848</strain>
    </source>
</reference>
<dbReference type="EMBL" id="WOTE01000011">
    <property type="protein sequence ID" value="NHO40430.1"/>
    <property type="molecule type" value="Genomic_DNA"/>
</dbReference>
<keyword evidence="5" id="KW-1185">Reference proteome</keyword>
<dbReference type="RefSeq" id="WP_059024883.1">
    <property type="nucleotide sequence ID" value="NZ_LN609303.1"/>
</dbReference>
<name>A0A0U5F7D8_9PROT</name>
<evidence type="ECO:0000313" key="5">
    <source>
        <dbReference type="Proteomes" id="UP000657200"/>
    </source>
</evidence>
<dbReference type="AlphaFoldDB" id="A0A0U5F7D8"/>
<feature type="region of interest" description="Disordered" evidence="1">
    <location>
        <begin position="1"/>
        <end position="20"/>
    </location>
</feature>
<organism evidence="2 4">
    <name type="scientific">Acetobacter ghanensis</name>
    <dbReference type="NCBI Taxonomy" id="431306"/>
    <lineage>
        <taxon>Bacteria</taxon>
        <taxon>Pseudomonadati</taxon>
        <taxon>Pseudomonadota</taxon>
        <taxon>Alphaproteobacteria</taxon>
        <taxon>Acetobacterales</taxon>
        <taxon>Acetobacteraceae</taxon>
        <taxon>Acetobacter</taxon>
    </lineage>
</organism>
<protein>
    <submittedName>
        <fullName evidence="2">Uncharacterized protein</fullName>
    </submittedName>
</protein>